<reference evidence="4 5" key="2">
    <citation type="journal article" date="2008" name="Nature">
        <title>The Phaeodactylum genome reveals the evolutionary history of diatom genomes.</title>
        <authorList>
            <person name="Bowler C."/>
            <person name="Allen A.E."/>
            <person name="Badger J.H."/>
            <person name="Grimwood J."/>
            <person name="Jabbari K."/>
            <person name="Kuo A."/>
            <person name="Maheswari U."/>
            <person name="Martens C."/>
            <person name="Maumus F."/>
            <person name="Otillar R.P."/>
            <person name="Rayko E."/>
            <person name="Salamov A."/>
            <person name="Vandepoele K."/>
            <person name="Beszteri B."/>
            <person name="Gruber A."/>
            <person name="Heijde M."/>
            <person name="Katinka M."/>
            <person name="Mock T."/>
            <person name="Valentin K."/>
            <person name="Verret F."/>
            <person name="Berges J.A."/>
            <person name="Brownlee C."/>
            <person name="Cadoret J.P."/>
            <person name="Chiovitti A."/>
            <person name="Choi C.J."/>
            <person name="Coesel S."/>
            <person name="De Martino A."/>
            <person name="Detter J.C."/>
            <person name="Durkin C."/>
            <person name="Falciatore A."/>
            <person name="Fournet J."/>
            <person name="Haruta M."/>
            <person name="Huysman M.J."/>
            <person name="Jenkins B.D."/>
            <person name="Jiroutova K."/>
            <person name="Jorgensen R.E."/>
            <person name="Joubert Y."/>
            <person name="Kaplan A."/>
            <person name="Kroger N."/>
            <person name="Kroth P.G."/>
            <person name="La Roche J."/>
            <person name="Lindquist E."/>
            <person name="Lommer M."/>
            <person name="Martin-Jezequel V."/>
            <person name="Lopez P.J."/>
            <person name="Lucas S."/>
            <person name="Mangogna M."/>
            <person name="McGinnis K."/>
            <person name="Medlin L.K."/>
            <person name="Montsant A."/>
            <person name="Oudot-Le Secq M.P."/>
            <person name="Napoli C."/>
            <person name="Obornik M."/>
            <person name="Parker M.S."/>
            <person name="Petit J.L."/>
            <person name="Porcel B.M."/>
            <person name="Poulsen N."/>
            <person name="Robison M."/>
            <person name="Rychlewski L."/>
            <person name="Rynearson T.A."/>
            <person name="Schmutz J."/>
            <person name="Shapiro H."/>
            <person name="Siaut M."/>
            <person name="Stanley M."/>
            <person name="Sussman M.R."/>
            <person name="Taylor A.R."/>
            <person name="Vardi A."/>
            <person name="von Dassow P."/>
            <person name="Vyverman W."/>
            <person name="Willis A."/>
            <person name="Wyrwicz L.S."/>
            <person name="Rokhsar D.S."/>
            <person name="Weissenbach J."/>
            <person name="Armbrust E.V."/>
            <person name="Green B.R."/>
            <person name="Van de Peer Y."/>
            <person name="Grigoriev I.V."/>
        </authorList>
    </citation>
    <scope>NUCLEOTIDE SEQUENCE [LARGE SCALE GENOMIC DNA]</scope>
    <source>
        <strain evidence="4 5">CCMP1335</strain>
    </source>
</reference>
<dbReference type="Gene3D" id="1.10.287.110">
    <property type="entry name" value="DnaJ domain"/>
    <property type="match status" value="1"/>
</dbReference>
<gene>
    <name evidence="4" type="ORF">THAPSDRAFT_21734</name>
</gene>
<reference evidence="4 5" key="1">
    <citation type="journal article" date="2004" name="Science">
        <title>The genome of the diatom Thalassiosira pseudonana: ecology, evolution, and metabolism.</title>
        <authorList>
            <person name="Armbrust E.V."/>
            <person name="Berges J.A."/>
            <person name="Bowler C."/>
            <person name="Green B.R."/>
            <person name="Martinez D."/>
            <person name="Putnam N.H."/>
            <person name="Zhou S."/>
            <person name="Allen A.E."/>
            <person name="Apt K.E."/>
            <person name="Bechner M."/>
            <person name="Brzezinski M.A."/>
            <person name="Chaal B.K."/>
            <person name="Chiovitti A."/>
            <person name="Davis A.K."/>
            <person name="Demarest M.S."/>
            <person name="Detter J.C."/>
            <person name="Glavina T."/>
            <person name="Goodstein D."/>
            <person name="Hadi M.Z."/>
            <person name="Hellsten U."/>
            <person name="Hildebrand M."/>
            <person name="Jenkins B.D."/>
            <person name="Jurka J."/>
            <person name="Kapitonov V.V."/>
            <person name="Kroger N."/>
            <person name="Lau W.W."/>
            <person name="Lane T.W."/>
            <person name="Larimer F.W."/>
            <person name="Lippmeier J.C."/>
            <person name="Lucas S."/>
            <person name="Medina M."/>
            <person name="Montsant A."/>
            <person name="Obornik M."/>
            <person name="Parker M.S."/>
            <person name="Palenik B."/>
            <person name="Pazour G.J."/>
            <person name="Richardson P.M."/>
            <person name="Rynearson T.A."/>
            <person name="Saito M.A."/>
            <person name="Schwartz D.C."/>
            <person name="Thamatrakoln K."/>
            <person name="Valentin K."/>
            <person name="Vardi A."/>
            <person name="Wilkerson F.P."/>
            <person name="Rokhsar D.S."/>
        </authorList>
    </citation>
    <scope>NUCLEOTIDE SEQUENCE [LARGE SCALE GENOMIC DNA]</scope>
    <source>
        <strain evidence="4 5">CCMP1335</strain>
    </source>
</reference>
<protein>
    <recommendedName>
        <fullName evidence="3">J domain-containing protein</fullName>
    </recommendedName>
</protein>
<dbReference type="CDD" id="cd06257">
    <property type="entry name" value="DnaJ"/>
    <property type="match status" value="1"/>
</dbReference>
<dbReference type="InParanoid" id="B8BXP2"/>
<dbReference type="PROSITE" id="PS00636">
    <property type="entry name" value="DNAJ_1"/>
    <property type="match status" value="1"/>
</dbReference>
<dbReference type="Proteomes" id="UP000001449">
    <property type="component" value="Chromosome 3"/>
</dbReference>
<dbReference type="Pfam" id="PF00226">
    <property type="entry name" value="DnaJ"/>
    <property type="match status" value="1"/>
</dbReference>
<dbReference type="InterPro" id="IPR052423">
    <property type="entry name" value="EMIR"/>
</dbReference>
<dbReference type="PRINTS" id="PR00625">
    <property type="entry name" value="JDOMAIN"/>
</dbReference>
<dbReference type="GeneID" id="7444760"/>
<dbReference type="OMA" id="TRKPKHA"/>
<dbReference type="InterPro" id="IPR026894">
    <property type="entry name" value="DnaJ_X"/>
</dbReference>
<dbReference type="RefSeq" id="XP_002288806.1">
    <property type="nucleotide sequence ID" value="XM_002288770.1"/>
</dbReference>
<feature type="coiled-coil region" evidence="1">
    <location>
        <begin position="604"/>
        <end position="634"/>
    </location>
</feature>
<keyword evidence="5" id="KW-1185">Reference proteome</keyword>
<dbReference type="InterPro" id="IPR018253">
    <property type="entry name" value="DnaJ_domain_CS"/>
</dbReference>
<dbReference type="InterPro" id="IPR036869">
    <property type="entry name" value="J_dom_sf"/>
</dbReference>
<dbReference type="SMART" id="SM00271">
    <property type="entry name" value="DnaJ"/>
    <property type="match status" value="1"/>
</dbReference>
<feature type="compositionally biased region" description="Low complexity" evidence="2">
    <location>
        <begin position="1"/>
        <end position="31"/>
    </location>
</feature>
<keyword evidence="1" id="KW-0175">Coiled coil</keyword>
<dbReference type="PROSITE" id="PS50076">
    <property type="entry name" value="DNAJ_2"/>
    <property type="match status" value="1"/>
</dbReference>
<dbReference type="eggNOG" id="KOG0691">
    <property type="taxonomic scope" value="Eukaryota"/>
</dbReference>
<name>B8BXP2_THAPS</name>
<feature type="region of interest" description="Disordered" evidence="2">
    <location>
        <begin position="166"/>
        <end position="190"/>
    </location>
</feature>
<evidence type="ECO:0000256" key="1">
    <source>
        <dbReference type="SAM" id="Coils"/>
    </source>
</evidence>
<dbReference type="AlphaFoldDB" id="B8BXP2"/>
<dbReference type="PaxDb" id="35128-Thaps21734"/>
<dbReference type="FunCoup" id="B8BXP2">
    <property type="interactions" value="7"/>
</dbReference>
<evidence type="ECO:0000313" key="5">
    <source>
        <dbReference type="Proteomes" id="UP000001449"/>
    </source>
</evidence>
<feature type="compositionally biased region" description="Basic and acidic residues" evidence="2">
    <location>
        <begin position="468"/>
        <end position="480"/>
    </location>
</feature>
<feature type="region of interest" description="Disordered" evidence="2">
    <location>
        <begin position="1"/>
        <end position="40"/>
    </location>
</feature>
<dbReference type="KEGG" id="tps:THAPSDRAFT_21734"/>
<feature type="compositionally biased region" description="Acidic residues" evidence="2">
    <location>
        <begin position="492"/>
        <end position="504"/>
    </location>
</feature>
<feature type="compositionally biased region" description="Gly residues" evidence="2">
    <location>
        <begin position="172"/>
        <end position="183"/>
    </location>
</feature>
<dbReference type="Pfam" id="PF14308">
    <property type="entry name" value="DnaJ-X"/>
    <property type="match status" value="1"/>
</dbReference>
<organism evidence="4 5">
    <name type="scientific">Thalassiosira pseudonana</name>
    <name type="common">Marine diatom</name>
    <name type="synonym">Cyclotella nana</name>
    <dbReference type="NCBI Taxonomy" id="35128"/>
    <lineage>
        <taxon>Eukaryota</taxon>
        <taxon>Sar</taxon>
        <taxon>Stramenopiles</taxon>
        <taxon>Ochrophyta</taxon>
        <taxon>Bacillariophyta</taxon>
        <taxon>Coscinodiscophyceae</taxon>
        <taxon>Thalassiosirophycidae</taxon>
        <taxon>Thalassiosirales</taxon>
        <taxon>Thalassiosiraceae</taxon>
        <taxon>Thalassiosira</taxon>
    </lineage>
</organism>
<feature type="domain" description="J" evidence="3">
    <location>
        <begin position="201"/>
        <end position="266"/>
    </location>
</feature>
<dbReference type="PANTHER" id="PTHR44094">
    <property type="entry name" value="DNAJ HEAT SHOCK N-TERMINAL DOMAIN-CONTAINING PROTEIN"/>
    <property type="match status" value="1"/>
</dbReference>
<evidence type="ECO:0000256" key="2">
    <source>
        <dbReference type="SAM" id="MobiDB-lite"/>
    </source>
</evidence>
<dbReference type="SUPFAM" id="SSF46565">
    <property type="entry name" value="Chaperone J-domain"/>
    <property type="match status" value="1"/>
</dbReference>
<dbReference type="InterPro" id="IPR001623">
    <property type="entry name" value="DnaJ_domain"/>
</dbReference>
<sequence>MSTSNNTAAEADDAASATDNSTITQQQQQPDPELEEDLKEAGEVFNSLFSTRRPKDGWAGISSGLKSIGKGTVAGVASLIAQPIAGAHENGVKGFFGGLATGVASCVALPLTGVCVGAYQVGRGVANSVEAMNASKQGMQWDNEKREWIFYFLEKDKEEVERLEAELQQKGGKTGSGSGGTTASGGAAKADLNEKKVKDRQFYDLLGVSTNATAGEIKKAYYKEARKCHPDKCPGDDQAAAKFQALGHAYQILSNEQTRAAYDKNGPPESNSADANLANEIDPLVFFAVMFGSHLVEPYIGELWIATTADTMMKDAMEQQKEIDLENMTEEEAAQFLAGKTSGNAEMMLKQRKREVKCALNLREKIMPYLEAKDEDDRTAFKVAIQKEAKKIADTSFGATFLVTIGFALQVEGEEFLGFQNSALGVGGHAARMKKRQKTMANNFKLFGAGVNAATTGRKAMKEVEAAQRAMEEKKTEAIKSKAAAGGGTSDEANDDTESSNLDEEQARMAAQKLEETIPALLELAWAINIRDISQTLRKACKKLFTDAEVPMPTRIQRAEAITIIGNEFYTIGKQRGGEQYSIKDVSDVKARAEVAMMTTMAKAQGQEVDNDDAEEMIKQAKNMRMEAEQMSKDSAAAGKEEK</sequence>
<feature type="region of interest" description="Disordered" evidence="2">
    <location>
        <begin position="468"/>
        <end position="505"/>
    </location>
</feature>
<evidence type="ECO:0000313" key="4">
    <source>
        <dbReference type="EMBL" id="EED94242.1"/>
    </source>
</evidence>
<dbReference type="EMBL" id="CM000640">
    <property type="protein sequence ID" value="EED94242.1"/>
    <property type="molecule type" value="Genomic_DNA"/>
</dbReference>
<proteinExistence type="predicted"/>
<accession>B8BXP2</accession>
<dbReference type="HOGENOM" id="CLU_028576_0_0_1"/>
<evidence type="ECO:0000259" key="3">
    <source>
        <dbReference type="PROSITE" id="PS50076"/>
    </source>
</evidence>
<dbReference type="PANTHER" id="PTHR44094:SF8">
    <property type="entry name" value="DNAJ HEAT SHOCK N-TERMINAL DOMAIN-CONTAINING PROTEIN-RELATED"/>
    <property type="match status" value="1"/>
</dbReference>